<accession>A0A8S5N1C7</accession>
<name>A0A8S5N1C7_9CAUD</name>
<reference evidence="1" key="1">
    <citation type="journal article" date="2021" name="Proc. Natl. Acad. Sci. U.S.A.">
        <title>A Catalog of Tens of Thousands of Viruses from Human Metagenomes Reveals Hidden Associations with Chronic Diseases.</title>
        <authorList>
            <person name="Tisza M.J."/>
            <person name="Buck C.B."/>
        </authorList>
    </citation>
    <scope>NUCLEOTIDE SEQUENCE</scope>
    <source>
        <strain evidence="1">CtLfk13</strain>
    </source>
</reference>
<organism evidence="1">
    <name type="scientific">Siphoviridae sp. ctLfk13</name>
    <dbReference type="NCBI Taxonomy" id="2826251"/>
    <lineage>
        <taxon>Viruses</taxon>
        <taxon>Duplodnaviria</taxon>
        <taxon>Heunggongvirae</taxon>
        <taxon>Uroviricota</taxon>
        <taxon>Caudoviricetes</taxon>
    </lineage>
</organism>
<dbReference type="EMBL" id="BK015040">
    <property type="protein sequence ID" value="DAD88406.1"/>
    <property type="molecule type" value="Genomic_DNA"/>
</dbReference>
<sequence>MCDTLCRIVPPVGIEPTLILTIKRGKLKTS</sequence>
<protein>
    <submittedName>
        <fullName evidence="1">Uncharacterized protein</fullName>
    </submittedName>
</protein>
<evidence type="ECO:0000313" key="1">
    <source>
        <dbReference type="EMBL" id="DAD88406.1"/>
    </source>
</evidence>
<proteinExistence type="predicted"/>